<proteinExistence type="predicted"/>
<gene>
    <name evidence="2" type="ORF">MELIAE_LOCUS12001</name>
</gene>
<evidence type="ECO:0000313" key="2">
    <source>
        <dbReference type="EMBL" id="CAH0562994.1"/>
    </source>
</evidence>
<dbReference type="EMBL" id="OV121139">
    <property type="protein sequence ID" value="CAH0562994.1"/>
    <property type="molecule type" value="Genomic_DNA"/>
</dbReference>
<sequence>MVDDLNNRLAAQSLQMQEQALQLQEQTNMIKVSTYVPPSPTPTQTTLPKALEISSNTNQDINNPSVSTYVPPSPTPTQTQTTSQENIPTASTTIPNNTAESISPKIPPIVLRVKKRWSMISKEITLRGWHFHKATNTSDGIKLYPTSIESYRGIIAFLESNKEEFHSYQLPEERLLQVVIRVPFTKLPSISPHNLNHVRGPLGSEESWKSPALVPVVFRVGPRGLWWHLKVTGAGHGREQSERLEFHPLA</sequence>
<dbReference type="AlphaFoldDB" id="A0A9P0BGZ4"/>
<dbReference type="OrthoDB" id="6755252at2759"/>
<accession>A0A9P0BGZ4</accession>
<organism evidence="2 3">
    <name type="scientific">Brassicogethes aeneus</name>
    <name type="common">Rape pollen beetle</name>
    <name type="synonym">Meligethes aeneus</name>
    <dbReference type="NCBI Taxonomy" id="1431903"/>
    <lineage>
        <taxon>Eukaryota</taxon>
        <taxon>Metazoa</taxon>
        <taxon>Ecdysozoa</taxon>
        <taxon>Arthropoda</taxon>
        <taxon>Hexapoda</taxon>
        <taxon>Insecta</taxon>
        <taxon>Pterygota</taxon>
        <taxon>Neoptera</taxon>
        <taxon>Endopterygota</taxon>
        <taxon>Coleoptera</taxon>
        <taxon>Polyphaga</taxon>
        <taxon>Cucujiformia</taxon>
        <taxon>Nitidulidae</taxon>
        <taxon>Meligethinae</taxon>
        <taxon>Brassicogethes</taxon>
    </lineage>
</organism>
<feature type="compositionally biased region" description="Polar residues" evidence="1">
    <location>
        <begin position="85"/>
        <end position="100"/>
    </location>
</feature>
<protein>
    <submittedName>
        <fullName evidence="2">Uncharacterized protein</fullName>
    </submittedName>
</protein>
<evidence type="ECO:0000313" key="3">
    <source>
        <dbReference type="Proteomes" id="UP001154078"/>
    </source>
</evidence>
<name>A0A9P0BGZ4_BRAAE</name>
<keyword evidence="3" id="KW-1185">Reference proteome</keyword>
<feature type="region of interest" description="Disordered" evidence="1">
    <location>
        <begin position="55"/>
        <end position="100"/>
    </location>
</feature>
<feature type="compositionally biased region" description="Low complexity" evidence="1">
    <location>
        <begin position="64"/>
        <end position="84"/>
    </location>
</feature>
<reference evidence="2" key="1">
    <citation type="submission" date="2021-12" db="EMBL/GenBank/DDBJ databases">
        <authorList>
            <person name="King R."/>
        </authorList>
    </citation>
    <scope>NUCLEOTIDE SEQUENCE</scope>
</reference>
<dbReference type="Proteomes" id="UP001154078">
    <property type="component" value="Chromosome 8"/>
</dbReference>
<evidence type="ECO:0000256" key="1">
    <source>
        <dbReference type="SAM" id="MobiDB-lite"/>
    </source>
</evidence>